<keyword evidence="2" id="KW-0614">Plasmid</keyword>
<dbReference type="GO" id="GO:0003677">
    <property type="term" value="F:DNA binding"/>
    <property type="evidence" value="ECO:0007669"/>
    <property type="project" value="InterPro"/>
</dbReference>
<dbReference type="PROSITE" id="PS51071">
    <property type="entry name" value="HTH_RPIR"/>
    <property type="match status" value="1"/>
</dbReference>
<dbReference type="PANTHER" id="PTHR30514">
    <property type="entry name" value="GLUCOKINASE"/>
    <property type="match status" value="1"/>
</dbReference>
<dbReference type="InterPro" id="IPR046348">
    <property type="entry name" value="SIS_dom_sf"/>
</dbReference>
<feature type="domain" description="HTH rpiR-type" evidence="1">
    <location>
        <begin position="14"/>
        <end position="90"/>
    </location>
</feature>
<dbReference type="EMBL" id="CP021082">
    <property type="protein sequence ID" value="ASN82500.1"/>
    <property type="molecule type" value="Genomic_DNA"/>
</dbReference>
<dbReference type="KEGG" id="dfc:DFI_15065"/>
<accession>A0A221T0U6</accession>
<dbReference type="InterPro" id="IPR036388">
    <property type="entry name" value="WH-like_DNA-bd_sf"/>
</dbReference>
<dbReference type="PANTHER" id="PTHR30514:SF18">
    <property type="entry name" value="RPIR-FAMILY TRANSCRIPTIONAL REGULATOR"/>
    <property type="match status" value="1"/>
</dbReference>
<dbReference type="RefSeq" id="WP_027463752.1">
    <property type="nucleotide sequence ID" value="NZ_CP021082.1"/>
</dbReference>
<evidence type="ECO:0000313" key="2">
    <source>
        <dbReference type="EMBL" id="ASN82500.1"/>
    </source>
</evidence>
<dbReference type="GO" id="GO:0097367">
    <property type="term" value="F:carbohydrate derivative binding"/>
    <property type="evidence" value="ECO:0007669"/>
    <property type="project" value="InterPro"/>
</dbReference>
<dbReference type="AlphaFoldDB" id="A0A221T0U6"/>
<proteinExistence type="predicted"/>
<dbReference type="SUPFAM" id="SSF46689">
    <property type="entry name" value="Homeodomain-like"/>
    <property type="match status" value="1"/>
</dbReference>
<dbReference type="InterPro" id="IPR047640">
    <property type="entry name" value="RpiR-like"/>
</dbReference>
<dbReference type="InterPro" id="IPR009057">
    <property type="entry name" value="Homeodomain-like_sf"/>
</dbReference>
<dbReference type="InterPro" id="IPR000281">
    <property type="entry name" value="HTH_RpiR"/>
</dbReference>
<organism evidence="2 3">
    <name type="scientific">Deinococcus ficus</name>
    <dbReference type="NCBI Taxonomy" id="317577"/>
    <lineage>
        <taxon>Bacteria</taxon>
        <taxon>Thermotogati</taxon>
        <taxon>Deinococcota</taxon>
        <taxon>Deinococci</taxon>
        <taxon>Deinococcales</taxon>
        <taxon>Deinococcaceae</taxon>
        <taxon>Deinococcus</taxon>
    </lineage>
</organism>
<dbReference type="STRING" id="317577.GCA_000419625_03185"/>
<reference evidence="2 3" key="1">
    <citation type="submission" date="2017-05" db="EMBL/GenBank/DDBJ databases">
        <title>The complete genome sequence of Deinococcus ficus isolated from the rhizosphere of the Ficus religiosa L. in Taiwan.</title>
        <authorList>
            <person name="Wu K.-M."/>
            <person name="Liao T.-L."/>
            <person name="Liu Y.-M."/>
            <person name="Young C.-C."/>
            <person name="Tsai S.-F."/>
        </authorList>
    </citation>
    <scope>NUCLEOTIDE SEQUENCE [LARGE SCALE GENOMIC DNA]</scope>
    <source>
        <strain evidence="2 3">CC-FR2-10</strain>
        <plasmid evidence="3">pdfi1</plasmid>
    </source>
</reference>
<gene>
    <name evidence="2" type="ORF">DFI_15065</name>
</gene>
<evidence type="ECO:0000313" key="3">
    <source>
        <dbReference type="Proteomes" id="UP000259030"/>
    </source>
</evidence>
<dbReference type="Gene3D" id="1.10.10.10">
    <property type="entry name" value="Winged helix-like DNA-binding domain superfamily/Winged helix DNA-binding domain"/>
    <property type="match status" value="1"/>
</dbReference>
<dbReference type="Pfam" id="PF01380">
    <property type="entry name" value="SIS"/>
    <property type="match status" value="1"/>
</dbReference>
<protein>
    <recommendedName>
        <fullName evidence="1">HTH rpiR-type domain-containing protein</fullName>
    </recommendedName>
</protein>
<dbReference type="SUPFAM" id="SSF53697">
    <property type="entry name" value="SIS domain"/>
    <property type="match status" value="1"/>
</dbReference>
<name>A0A221T0U6_9DEIO</name>
<dbReference type="InterPro" id="IPR001347">
    <property type="entry name" value="SIS_dom"/>
</dbReference>
<dbReference type="Gene3D" id="3.40.50.10490">
    <property type="entry name" value="Glucose-6-phosphate isomerase like protein, domain 1"/>
    <property type="match status" value="1"/>
</dbReference>
<keyword evidence="3" id="KW-1185">Reference proteome</keyword>
<dbReference type="Pfam" id="PF01418">
    <property type="entry name" value="HTH_6"/>
    <property type="match status" value="1"/>
</dbReference>
<evidence type="ECO:0000259" key="1">
    <source>
        <dbReference type="PROSITE" id="PS51071"/>
    </source>
</evidence>
<sequence length="289" mass="30816">MRTITPAVELPQTPTLLDLLRGAAATLTTTERRLADHLHLHWQDLPLTSAAELAQEVGVNPSSVTRFAQTLGYRGYPDLQRAVRAELRARHAPRPLPAESHAAAHWQREIDAFQAVMRQPESALDDLARHLAQARRVYVTGARGSAAAASYAAHLWHAVRPDVHLLTGPVLAHPEAWLDAGPADLLVAFTVRRYAQSTTALAGRFLGRGVPLALVTDSPVAPHARQAARLLVLPTPGQDGAGGADGRFVPLALPASASALLASKLVSLLGADRLNAAEQELGDLDVLTC</sequence>
<dbReference type="GO" id="GO:0003700">
    <property type="term" value="F:DNA-binding transcription factor activity"/>
    <property type="evidence" value="ECO:0007669"/>
    <property type="project" value="InterPro"/>
</dbReference>
<dbReference type="GO" id="GO:1901135">
    <property type="term" value="P:carbohydrate derivative metabolic process"/>
    <property type="evidence" value="ECO:0007669"/>
    <property type="project" value="InterPro"/>
</dbReference>
<geneLocation type="plasmid" evidence="3">
    <name>pdfi1</name>
</geneLocation>
<dbReference type="Proteomes" id="UP000259030">
    <property type="component" value="Plasmid pDFI1"/>
</dbReference>